<keyword evidence="2" id="KW-1185">Reference proteome</keyword>
<accession>A0A845B4A7</accession>
<dbReference type="PANTHER" id="PTHR43591">
    <property type="entry name" value="METHYLTRANSFERASE"/>
    <property type="match status" value="1"/>
</dbReference>
<dbReference type="Proteomes" id="UP000431922">
    <property type="component" value="Unassembled WGS sequence"/>
</dbReference>
<evidence type="ECO:0000313" key="2">
    <source>
        <dbReference type="Proteomes" id="UP000431922"/>
    </source>
</evidence>
<organism evidence="1 2">
    <name type="scientific">Allopontixanthobacter sediminis</name>
    <dbReference type="NCBI Taxonomy" id="1689985"/>
    <lineage>
        <taxon>Bacteria</taxon>
        <taxon>Pseudomonadati</taxon>
        <taxon>Pseudomonadota</taxon>
        <taxon>Alphaproteobacteria</taxon>
        <taxon>Sphingomonadales</taxon>
        <taxon>Erythrobacteraceae</taxon>
        <taxon>Allopontixanthobacter</taxon>
    </lineage>
</organism>
<dbReference type="CDD" id="cd02440">
    <property type="entry name" value="AdoMet_MTases"/>
    <property type="match status" value="1"/>
</dbReference>
<evidence type="ECO:0000313" key="1">
    <source>
        <dbReference type="EMBL" id="MXP44392.1"/>
    </source>
</evidence>
<dbReference type="OrthoDB" id="7583028at2"/>
<dbReference type="Gene3D" id="3.40.50.150">
    <property type="entry name" value="Vaccinia Virus protein VP39"/>
    <property type="match status" value="1"/>
</dbReference>
<comment type="caution">
    <text evidence="1">The sequence shown here is derived from an EMBL/GenBank/DDBJ whole genome shotgun (WGS) entry which is preliminary data.</text>
</comment>
<dbReference type="PANTHER" id="PTHR43591:SF110">
    <property type="entry name" value="RHODANESE DOMAIN-CONTAINING PROTEIN"/>
    <property type="match status" value="1"/>
</dbReference>
<dbReference type="AlphaFoldDB" id="A0A845B4A7"/>
<gene>
    <name evidence="1" type="ORF">GRI65_07985</name>
</gene>
<dbReference type="Pfam" id="PF13489">
    <property type="entry name" value="Methyltransf_23"/>
    <property type="match status" value="1"/>
</dbReference>
<dbReference type="SUPFAM" id="SSF53335">
    <property type="entry name" value="S-adenosyl-L-methionine-dependent methyltransferases"/>
    <property type="match status" value="1"/>
</dbReference>
<dbReference type="RefSeq" id="WP_160755993.1">
    <property type="nucleotide sequence ID" value="NZ_WTYL01000002.1"/>
</dbReference>
<keyword evidence="1" id="KW-0808">Transferase</keyword>
<dbReference type="InterPro" id="IPR029063">
    <property type="entry name" value="SAM-dependent_MTases_sf"/>
</dbReference>
<keyword evidence="1" id="KW-0489">Methyltransferase</keyword>
<dbReference type="GO" id="GO:0032259">
    <property type="term" value="P:methylation"/>
    <property type="evidence" value="ECO:0007669"/>
    <property type="project" value="UniProtKB-KW"/>
</dbReference>
<proteinExistence type="predicted"/>
<dbReference type="GO" id="GO:0008168">
    <property type="term" value="F:methyltransferase activity"/>
    <property type="evidence" value="ECO:0007669"/>
    <property type="project" value="UniProtKB-KW"/>
</dbReference>
<sequence>MKTEAVDEPHTNSKVALERRLISEAGATGFSHQDQQIAFYSQVAALIHPEDTLLDFGAGRGEWCYEDPVRYRRNLQIFKGRVAFVDGCDVDPAVKSNPSLDRAELFEPGGRLPYEDGRFDAVVSRYVFEHLPDPEWTARELARVTKPGGWVFVITPNKWGYVALVSRLVPNRLHSKLLKAIQPHRKEEDVFPTHYRVNTPAAFKRHFGQDFDVFYYRTSGVPSYHFGNAFMFRMWQLAHRLMPPQLATGLFVLMRRK</sequence>
<name>A0A845B4A7_9SPHN</name>
<reference evidence="1 2" key="1">
    <citation type="submission" date="2019-12" db="EMBL/GenBank/DDBJ databases">
        <title>Genomic-based taxomic classification of the family Erythrobacteraceae.</title>
        <authorList>
            <person name="Xu L."/>
        </authorList>
    </citation>
    <scope>NUCLEOTIDE SEQUENCE [LARGE SCALE GENOMIC DNA]</scope>
    <source>
        <strain evidence="1 2">KCTC 42453</strain>
    </source>
</reference>
<dbReference type="EMBL" id="WTYL01000002">
    <property type="protein sequence ID" value="MXP44392.1"/>
    <property type="molecule type" value="Genomic_DNA"/>
</dbReference>
<protein>
    <submittedName>
        <fullName evidence="1">Methyltransferase domain-containing protein</fullName>
    </submittedName>
</protein>